<reference evidence="2" key="3">
    <citation type="submission" date="2022-12" db="EMBL/GenBank/DDBJ databases">
        <authorList>
            <person name="Sun Q."/>
            <person name="Kim S."/>
        </authorList>
    </citation>
    <scope>NUCLEOTIDE SEQUENCE</scope>
    <source>
        <strain evidence="2">KCTC 12343</strain>
    </source>
</reference>
<dbReference type="EMBL" id="CP036401">
    <property type="protein sequence ID" value="QBI02214.1"/>
    <property type="molecule type" value="Genomic_DNA"/>
</dbReference>
<evidence type="ECO:0000313" key="4">
    <source>
        <dbReference type="Proteomes" id="UP000292307"/>
    </source>
</evidence>
<dbReference type="EMBL" id="BMWV01000013">
    <property type="protein sequence ID" value="GGY59634.1"/>
    <property type="molecule type" value="Genomic_DNA"/>
</dbReference>
<dbReference type="InterPro" id="IPR001602">
    <property type="entry name" value="UPF0047_YjbQ-like"/>
</dbReference>
<dbReference type="PIRSF" id="PIRSF004681">
    <property type="entry name" value="UCP004681"/>
    <property type="match status" value="1"/>
</dbReference>
<dbReference type="PANTHER" id="PTHR30615:SF8">
    <property type="entry name" value="UPF0047 PROTEIN C4A8.02C"/>
    <property type="match status" value="1"/>
</dbReference>
<accession>A0A411WZS5</accession>
<dbReference type="Pfam" id="PF01894">
    <property type="entry name" value="YjbQ"/>
    <property type="match status" value="1"/>
</dbReference>
<reference evidence="2" key="1">
    <citation type="journal article" date="2014" name="Int. J. Syst. Evol. Microbiol.">
        <title>Complete genome sequence of Corynebacterium casei LMG S-19264T (=DSM 44701T), isolated from a smear-ripened cheese.</title>
        <authorList>
            <consortium name="US DOE Joint Genome Institute (JGI-PGF)"/>
            <person name="Walter F."/>
            <person name="Albersmeier A."/>
            <person name="Kalinowski J."/>
            <person name="Ruckert C."/>
        </authorList>
    </citation>
    <scope>NUCLEOTIDE SEQUENCE</scope>
    <source>
        <strain evidence="2">KCTC 12343</strain>
    </source>
</reference>
<comment type="similarity">
    <text evidence="1">Belongs to the UPF0047 family.</text>
</comment>
<organism evidence="2 5">
    <name type="scientific">Pseudoduganella albidiflava</name>
    <dbReference type="NCBI Taxonomy" id="321983"/>
    <lineage>
        <taxon>Bacteria</taxon>
        <taxon>Pseudomonadati</taxon>
        <taxon>Pseudomonadota</taxon>
        <taxon>Betaproteobacteria</taxon>
        <taxon>Burkholderiales</taxon>
        <taxon>Oxalobacteraceae</taxon>
        <taxon>Telluria group</taxon>
        <taxon>Pseudoduganella</taxon>
    </lineage>
</organism>
<keyword evidence="4" id="KW-1185">Reference proteome</keyword>
<dbReference type="Gene3D" id="2.60.120.460">
    <property type="entry name" value="YjbQ-like"/>
    <property type="match status" value="1"/>
</dbReference>
<evidence type="ECO:0000313" key="3">
    <source>
        <dbReference type="EMBL" id="QBI02214.1"/>
    </source>
</evidence>
<protein>
    <submittedName>
        <fullName evidence="3">YjbQ family protein</fullName>
    </submittedName>
</protein>
<gene>
    <name evidence="3" type="ORF">EYF70_16165</name>
    <name evidence="2" type="ORF">GCM10007387_47670</name>
</gene>
<dbReference type="AlphaFoldDB" id="A0A411WZS5"/>
<dbReference type="Proteomes" id="UP000292307">
    <property type="component" value="Chromosome"/>
</dbReference>
<proteinExistence type="inferred from homology"/>
<sequence>MAAHDNTIPLENHPLAHQAILEFTLSGRGTRDITDAVGKVVRESGIACGVAHVFVQHTSCSLTITENADPDVRRDLETIVARLAPDGDPAYRHDTEGPDDMAAHARAMLTDTAVTVPVGGGRLLLGTWQGIYLWEHRAAPHRRSVVVTVLG</sequence>
<evidence type="ECO:0000256" key="1">
    <source>
        <dbReference type="ARBA" id="ARBA00005534"/>
    </source>
</evidence>
<dbReference type="NCBIfam" id="TIGR00149">
    <property type="entry name" value="TIGR00149_YjbQ"/>
    <property type="match status" value="1"/>
</dbReference>
<evidence type="ECO:0000313" key="2">
    <source>
        <dbReference type="EMBL" id="GGY59634.1"/>
    </source>
</evidence>
<dbReference type="OrthoDB" id="9801725at2"/>
<dbReference type="Proteomes" id="UP000628442">
    <property type="component" value="Unassembled WGS sequence"/>
</dbReference>
<dbReference type="SUPFAM" id="SSF111038">
    <property type="entry name" value="YjbQ-like"/>
    <property type="match status" value="1"/>
</dbReference>
<name>A0A411WZS5_9BURK</name>
<evidence type="ECO:0000313" key="5">
    <source>
        <dbReference type="Proteomes" id="UP000628442"/>
    </source>
</evidence>
<dbReference type="PANTHER" id="PTHR30615">
    <property type="entry name" value="UNCHARACTERIZED PROTEIN YJBQ-RELATED"/>
    <property type="match status" value="1"/>
</dbReference>
<dbReference type="InterPro" id="IPR035917">
    <property type="entry name" value="YjbQ-like_sf"/>
</dbReference>
<reference evidence="3 4" key="2">
    <citation type="submission" date="2019-02" db="EMBL/GenBank/DDBJ databases">
        <title>Draft Genome Sequences of Six Type Strains of the Genus Massilia.</title>
        <authorList>
            <person name="Miess H."/>
            <person name="Frediansyhah A."/>
            <person name="Gross H."/>
        </authorList>
    </citation>
    <scope>NUCLEOTIDE SEQUENCE [LARGE SCALE GENOMIC DNA]</scope>
    <source>
        <strain evidence="3 4">DSM 17472</strain>
    </source>
</reference>